<dbReference type="OrthoDB" id="9801525at2"/>
<evidence type="ECO:0000256" key="4">
    <source>
        <dbReference type="ARBA" id="ARBA00022741"/>
    </source>
</evidence>
<evidence type="ECO:0000256" key="1">
    <source>
        <dbReference type="ARBA" id="ARBA00007405"/>
    </source>
</evidence>
<keyword evidence="3" id="KW-0237">DNA synthesis</keyword>
<dbReference type="AlphaFoldDB" id="A0A1T5M9E1"/>
<keyword evidence="4" id="KW-0547">Nucleotide-binding</keyword>
<comment type="similarity">
    <text evidence="1">Belongs to the ribonucleoside diphosphate reductase class-2 family.</text>
</comment>
<reference evidence="8" key="1">
    <citation type="submission" date="2017-02" db="EMBL/GenBank/DDBJ databases">
        <authorList>
            <person name="Varghese N."/>
            <person name="Submissions S."/>
        </authorList>
    </citation>
    <scope>NUCLEOTIDE SEQUENCE [LARGE SCALE GENOMIC DNA]</scope>
    <source>
        <strain evidence="8">M1</strain>
    </source>
</reference>
<dbReference type="Pfam" id="PF12637">
    <property type="entry name" value="TSCPD"/>
    <property type="match status" value="1"/>
</dbReference>
<accession>A0A1T5M9E1</accession>
<dbReference type="InterPro" id="IPR024434">
    <property type="entry name" value="TSCPD_dom"/>
</dbReference>
<keyword evidence="8" id="KW-1185">Reference proteome</keyword>
<evidence type="ECO:0000313" key="8">
    <source>
        <dbReference type="Proteomes" id="UP000190285"/>
    </source>
</evidence>
<evidence type="ECO:0000256" key="5">
    <source>
        <dbReference type="ARBA" id="ARBA00047754"/>
    </source>
</evidence>
<evidence type="ECO:0000313" key="7">
    <source>
        <dbReference type="EMBL" id="SKC84847.1"/>
    </source>
</evidence>
<sequence>MIHNMPRNVCSKRVIFDIENNRVKDVRFEGGCDGSLKAIAKLIDGMEVEKAIEVLRGIPCNRNRTSCPDQLAKALSKYLK</sequence>
<protein>
    <recommendedName>
        <fullName evidence="2">ribonucleoside-diphosphate reductase</fullName>
        <ecNumber evidence="2">1.17.4.1</ecNumber>
    </recommendedName>
</protein>
<proteinExistence type="inferred from homology"/>
<organism evidence="7 8">
    <name type="scientific">Maledivibacter halophilus</name>
    <dbReference type="NCBI Taxonomy" id="36842"/>
    <lineage>
        <taxon>Bacteria</taxon>
        <taxon>Bacillati</taxon>
        <taxon>Bacillota</taxon>
        <taxon>Clostridia</taxon>
        <taxon>Peptostreptococcales</taxon>
        <taxon>Caminicellaceae</taxon>
        <taxon>Maledivibacter</taxon>
    </lineage>
</organism>
<dbReference type="Proteomes" id="UP000190285">
    <property type="component" value="Unassembled WGS sequence"/>
</dbReference>
<name>A0A1T5M9E1_9FIRM</name>
<dbReference type="EC" id="1.17.4.1" evidence="2"/>
<dbReference type="GO" id="GO:0071897">
    <property type="term" value="P:DNA biosynthetic process"/>
    <property type="evidence" value="ECO:0007669"/>
    <property type="project" value="UniProtKB-KW"/>
</dbReference>
<evidence type="ECO:0000256" key="3">
    <source>
        <dbReference type="ARBA" id="ARBA00022634"/>
    </source>
</evidence>
<evidence type="ECO:0000259" key="6">
    <source>
        <dbReference type="Pfam" id="PF12637"/>
    </source>
</evidence>
<evidence type="ECO:0000256" key="2">
    <source>
        <dbReference type="ARBA" id="ARBA00012274"/>
    </source>
</evidence>
<dbReference type="GO" id="GO:0000166">
    <property type="term" value="F:nucleotide binding"/>
    <property type="evidence" value="ECO:0007669"/>
    <property type="project" value="UniProtKB-KW"/>
</dbReference>
<comment type="catalytic activity">
    <reaction evidence="5">
        <text>a 2'-deoxyribonucleoside 5'-diphosphate + [thioredoxin]-disulfide + H2O = a ribonucleoside 5'-diphosphate + [thioredoxin]-dithiol</text>
        <dbReference type="Rhea" id="RHEA:23252"/>
        <dbReference type="Rhea" id="RHEA-COMP:10698"/>
        <dbReference type="Rhea" id="RHEA-COMP:10700"/>
        <dbReference type="ChEBI" id="CHEBI:15377"/>
        <dbReference type="ChEBI" id="CHEBI:29950"/>
        <dbReference type="ChEBI" id="CHEBI:50058"/>
        <dbReference type="ChEBI" id="CHEBI:57930"/>
        <dbReference type="ChEBI" id="CHEBI:73316"/>
        <dbReference type="EC" id="1.17.4.1"/>
    </reaction>
</comment>
<dbReference type="NCBIfam" id="TIGR03905">
    <property type="entry name" value="TIGR03905_4_Cys"/>
    <property type="match status" value="1"/>
</dbReference>
<dbReference type="EMBL" id="FUZT01000012">
    <property type="protein sequence ID" value="SKC84847.1"/>
    <property type="molecule type" value="Genomic_DNA"/>
</dbReference>
<gene>
    <name evidence="7" type="ORF">SAMN02194393_04255</name>
</gene>
<dbReference type="InterPro" id="IPR023806">
    <property type="entry name" value="CHP03905"/>
</dbReference>
<dbReference type="STRING" id="36842.SAMN02194393_04255"/>
<dbReference type="GO" id="GO:0004748">
    <property type="term" value="F:ribonucleoside-diphosphate reductase activity, thioredoxin disulfide as acceptor"/>
    <property type="evidence" value="ECO:0007669"/>
    <property type="project" value="UniProtKB-EC"/>
</dbReference>
<feature type="domain" description="TSCPD" evidence="6">
    <location>
        <begin position="4"/>
        <end position="79"/>
    </location>
</feature>